<proteinExistence type="predicted"/>
<evidence type="ECO:0000313" key="2">
    <source>
        <dbReference type="EMBL" id="PTA67884.1"/>
    </source>
</evidence>
<feature type="transmembrane region" description="Helical" evidence="1">
    <location>
        <begin position="30"/>
        <end position="54"/>
    </location>
</feature>
<feature type="transmembrane region" description="Helical" evidence="1">
    <location>
        <begin position="61"/>
        <end position="79"/>
    </location>
</feature>
<gene>
    <name evidence="2" type="ORF">C8263_10815</name>
</gene>
<keyword evidence="3" id="KW-1185">Reference proteome</keyword>
<dbReference type="EMBL" id="PYSV01000009">
    <property type="protein sequence ID" value="PTA67884.1"/>
    <property type="molecule type" value="Genomic_DNA"/>
</dbReference>
<comment type="caution">
    <text evidence="2">The sequence shown here is derived from an EMBL/GenBank/DDBJ whole genome shotgun (WGS) entry which is preliminary data.</text>
</comment>
<evidence type="ECO:0000313" key="3">
    <source>
        <dbReference type="Proteomes" id="UP000240317"/>
    </source>
</evidence>
<protein>
    <submittedName>
        <fullName evidence="2">Uncharacterized protein</fullName>
    </submittedName>
</protein>
<reference evidence="2 3" key="1">
    <citation type="submission" date="2018-03" db="EMBL/GenBank/DDBJ databases">
        <title>Draft genome of Deinococcus sp. OD32.</title>
        <authorList>
            <person name="Wang X.-P."/>
            <person name="Du Z.-J."/>
        </authorList>
    </citation>
    <scope>NUCLEOTIDE SEQUENCE [LARGE SCALE GENOMIC DNA]</scope>
    <source>
        <strain evidence="2 3">OD32</strain>
    </source>
</reference>
<name>A0A2T3W7W5_9DEIO</name>
<dbReference type="AlphaFoldDB" id="A0A2T3W7W5"/>
<organism evidence="2 3">
    <name type="scientific">Deinococcus arcticus</name>
    <dbReference type="NCBI Taxonomy" id="2136176"/>
    <lineage>
        <taxon>Bacteria</taxon>
        <taxon>Thermotogati</taxon>
        <taxon>Deinococcota</taxon>
        <taxon>Deinococci</taxon>
        <taxon>Deinococcales</taxon>
        <taxon>Deinococcaceae</taxon>
        <taxon>Deinococcus</taxon>
    </lineage>
</organism>
<evidence type="ECO:0000256" key="1">
    <source>
        <dbReference type="SAM" id="Phobius"/>
    </source>
</evidence>
<accession>A0A2T3W7W5</accession>
<keyword evidence="1" id="KW-0812">Transmembrane</keyword>
<dbReference type="Proteomes" id="UP000240317">
    <property type="component" value="Unassembled WGS sequence"/>
</dbReference>
<keyword evidence="1" id="KW-1133">Transmembrane helix</keyword>
<sequence length="97" mass="10431">MLAGCGFCALYAFLTLRAGAARLHYRDRPLYWRGAALPLVLLALAMGVAGYGLLSGRTPGLFGLSAAVGALSAAAAWFIEQEPNRLVRWAYRTQRSS</sequence>
<keyword evidence="1" id="KW-0472">Membrane</keyword>